<keyword evidence="3 10" id="KW-0732">Signal</keyword>
<feature type="region of interest" description="Disordered" evidence="9">
    <location>
        <begin position="308"/>
        <end position="336"/>
    </location>
</feature>
<evidence type="ECO:0000313" key="12">
    <source>
        <dbReference type="Proteomes" id="UP000318801"/>
    </source>
</evidence>
<dbReference type="PROSITE" id="PS51257">
    <property type="entry name" value="PROKAR_LIPOPROTEIN"/>
    <property type="match status" value="1"/>
</dbReference>
<evidence type="ECO:0000256" key="2">
    <source>
        <dbReference type="ARBA" id="ARBA00022723"/>
    </source>
</evidence>
<evidence type="ECO:0000256" key="5">
    <source>
        <dbReference type="ARBA" id="ARBA00022801"/>
    </source>
</evidence>
<dbReference type="Proteomes" id="UP000318801">
    <property type="component" value="Unassembled WGS sequence"/>
</dbReference>
<evidence type="ECO:0000256" key="3">
    <source>
        <dbReference type="ARBA" id="ARBA00022729"/>
    </source>
</evidence>
<gene>
    <name evidence="11" type="primary">mepA</name>
    <name evidence="11" type="ORF">FJU08_04790</name>
</gene>
<evidence type="ECO:0000256" key="6">
    <source>
        <dbReference type="ARBA" id="ARBA00022833"/>
    </source>
</evidence>
<name>A0A506UEC6_9HYPH</name>
<dbReference type="NCBIfam" id="NF006947">
    <property type="entry name" value="PRK09429.1"/>
    <property type="match status" value="1"/>
</dbReference>
<evidence type="ECO:0000256" key="10">
    <source>
        <dbReference type="SAM" id="SignalP"/>
    </source>
</evidence>
<organism evidence="11 12">
    <name type="scientific">Martelella alba</name>
    <dbReference type="NCBI Taxonomy" id="2590451"/>
    <lineage>
        <taxon>Bacteria</taxon>
        <taxon>Pseudomonadati</taxon>
        <taxon>Pseudomonadota</taxon>
        <taxon>Alphaproteobacteria</taxon>
        <taxon>Hyphomicrobiales</taxon>
        <taxon>Aurantimonadaceae</taxon>
        <taxon>Martelella</taxon>
    </lineage>
</organism>
<dbReference type="PIRSF" id="PIRSF018455">
    <property type="entry name" value="MepA"/>
    <property type="match status" value="1"/>
</dbReference>
<keyword evidence="7" id="KW-0482">Metalloprotease</keyword>
<dbReference type="GO" id="GO:0008237">
    <property type="term" value="F:metallopeptidase activity"/>
    <property type="evidence" value="ECO:0007669"/>
    <property type="project" value="UniProtKB-KW"/>
</dbReference>
<feature type="signal peptide" evidence="10">
    <location>
        <begin position="1"/>
        <end position="22"/>
    </location>
</feature>
<dbReference type="OrthoDB" id="1467367at2"/>
<evidence type="ECO:0000256" key="4">
    <source>
        <dbReference type="ARBA" id="ARBA00022764"/>
    </source>
</evidence>
<dbReference type="GO" id="GO:0046872">
    <property type="term" value="F:metal ion binding"/>
    <property type="evidence" value="ECO:0007669"/>
    <property type="project" value="UniProtKB-KW"/>
</dbReference>
<protein>
    <submittedName>
        <fullName evidence="11">Penicillin-insensitive murein endopeptidase</fullName>
    </submittedName>
</protein>
<keyword evidence="6" id="KW-0862">Zinc</keyword>
<accession>A0A506UEC6</accession>
<dbReference type="GO" id="GO:0030288">
    <property type="term" value="C:outer membrane-bounded periplasmic space"/>
    <property type="evidence" value="ECO:0007669"/>
    <property type="project" value="InterPro"/>
</dbReference>
<evidence type="ECO:0000256" key="8">
    <source>
        <dbReference type="PIRSR" id="PIRSR018455-2"/>
    </source>
</evidence>
<dbReference type="Pfam" id="PF03411">
    <property type="entry name" value="Peptidase_M74"/>
    <property type="match status" value="1"/>
</dbReference>
<feature type="compositionally biased region" description="Pro residues" evidence="9">
    <location>
        <begin position="313"/>
        <end position="336"/>
    </location>
</feature>
<dbReference type="InterPro" id="IPR009045">
    <property type="entry name" value="Zn_M74/Hedgehog-like"/>
</dbReference>
<dbReference type="GO" id="GO:0004252">
    <property type="term" value="F:serine-type endopeptidase activity"/>
    <property type="evidence" value="ECO:0007669"/>
    <property type="project" value="InterPro"/>
</dbReference>
<dbReference type="GO" id="GO:0006508">
    <property type="term" value="P:proteolysis"/>
    <property type="evidence" value="ECO:0007669"/>
    <property type="project" value="UniProtKB-KW"/>
</dbReference>
<sequence>MGLKKLILALSALVACLTPARAEDPPSAKVLFASVSTPSAGPARAIGFYADGCLSGAQALPIDGETWQAMRLSRNRRFGTPQLIDTIEKLSRDAAQYDGWPGLLVGDMSEPRGGPMISGHASHQIGLDVDIWLTPMPDHRLSLREREDLSAQSVLKNDGTLFIDPKKFTPAGEKLVMRAASYPEVQRIFVHPGIKKDLCDNWKGDRSNLAKVRPYWGHDDHIHIRLFCPKGQKDCKAQNAVDMKDDGCGENLAWWLSDEPWKPAEPVKPVKPAKPSKKPSRPSYKILSDLPKACATVLSAAAPSPLPAAALTPPIPLPPLAPWPEVGPVPTPRPAG</sequence>
<dbReference type="AlphaFoldDB" id="A0A506UEC6"/>
<dbReference type="Gene3D" id="3.30.1380.10">
    <property type="match status" value="1"/>
</dbReference>
<dbReference type="RefSeq" id="WP_141147841.1">
    <property type="nucleotide sequence ID" value="NZ_VHLG01000002.1"/>
</dbReference>
<reference evidence="11 12" key="1">
    <citation type="submission" date="2019-06" db="EMBL/GenBank/DDBJ databases">
        <authorList>
            <person name="Li M."/>
        </authorList>
    </citation>
    <scope>NUCLEOTIDE SEQUENCE [LARGE SCALE GENOMIC DNA]</scope>
    <source>
        <strain evidence="11 12">BGMRC2036</strain>
    </source>
</reference>
<dbReference type="SUPFAM" id="SSF55166">
    <property type="entry name" value="Hedgehog/DD-peptidase"/>
    <property type="match status" value="1"/>
</dbReference>
<keyword evidence="2" id="KW-0479">Metal-binding</keyword>
<evidence type="ECO:0000256" key="9">
    <source>
        <dbReference type="SAM" id="MobiDB-lite"/>
    </source>
</evidence>
<comment type="caution">
    <text evidence="11">The sequence shown here is derived from an EMBL/GenBank/DDBJ whole genome shotgun (WGS) entry which is preliminary data.</text>
</comment>
<dbReference type="EMBL" id="VHLG01000002">
    <property type="protein sequence ID" value="TPW32330.1"/>
    <property type="molecule type" value="Genomic_DNA"/>
</dbReference>
<dbReference type="InterPro" id="IPR005073">
    <property type="entry name" value="Peptidase_M74"/>
</dbReference>
<evidence type="ECO:0000313" key="11">
    <source>
        <dbReference type="EMBL" id="TPW32330.1"/>
    </source>
</evidence>
<keyword evidence="8" id="KW-1015">Disulfide bond</keyword>
<feature type="disulfide bond" evidence="8">
    <location>
        <begin position="199"/>
        <end position="248"/>
    </location>
</feature>
<evidence type="ECO:0000256" key="1">
    <source>
        <dbReference type="ARBA" id="ARBA00022670"/>
    </source>
</evidence>
<feature type="region of interest" description="Disordered" evidence="9">
    <location>
        <begin position="265"/>
        <end position="284"/>
    </location>
</feature>
<keyword evidence="12" id="KW-1185">Reference proteome</keyword>
<feature type="disulfide bond" evidence="8">
    <location>
        <begin position="228"/>
        <end position="235"/>
    </location>
</feature>
<keyword evidence="4" id="KW-0574">Periplasm</keyword>
<feature type="chain" id="PRO_5021186752" evidence="10">
    <location>
        <begin position="23"/>
        <end position="336"/>
    </location>
</feature>
<keyword evidence="5" id="KW-0378">Hydrolase</keyword>
<proteinExistence type="predicted"/>
<keyword evidence="1" id="KW-0645">Protease</keyword>
<evidence type="ECO:0000256" key="7">
    <source>
        <dbReference type="ARBA" id="ARBA00023049"/>
    </source>
</evidence>